<dbReference type="VEuPathDB" id="FungiDB:Z518_07456"/>
<dbReference type="GeneID" id="25295527"/>
<sequence>MGGEYAADELRKTTREHLSSIMDNSDQLDIVVKAFASLDAVSSTLIRDGKIRDERHFRKVVADFNSRSPFFDFLDVGPGRERADQKIRESLKFYVDTPQCKHILLACCHDAGYAPFLGQLVGDSCVFERVTLIEGDFVAPAFKQLNFKTTSFPSVFMAPDSINGPGQNTKKFTIEVPSQQMDKLASGVVNSSGYRVDIPLSVDENLLKRIKSLNLCHWLFLRGECRGCSRNHAHPPLTDPEFDALWLLARQGFCNKAKQSRCDDIKCIYGHGHGHGQ</sequence>
<dbReference type="PANTHER" id="PTHR37543:SF1">
    <property type="entry name" value="CCCH ZINC FINGER DNA BINDING PROTEIN (AFU_ORTHOLOGUE AFUA_5G12760)"/>
    <property type="match status" value="1"/>
</dbReference>
<dbReference type="HOGENOM" id="CLU_1005264_0_0_1"/>
<dbReference type="PANTHER" id="PTHR37543">
    <property type="entry name" value="CCCH ZINC FINGER DNA BINDING PROTEIN (AFU_ORTHOLOGUE AFUA_5G12760)"/>
    <property type="match status" value="1"/>
</dbReference>
<gene>
    <name evidence="2" type="ORF">Z518_07456</name>
</gene>
<reference evidence="2 3" key="1">
    <citation type="submission" date="2015-01" db="EMBL/GenBank/DDBJ databases">
        <title>The Genome Sequence of Rhinocladiella mackenzie CBS 650.93.</title>
        <authorList>
            <consortium name="The Broad Institute Genomics Platform"/>
            <person name="Cuomo C."/>
            <person name="de Hoog S."/>
            <person name="Gorbushina A."/>
            <person name="Stielow B."/>
            <person name="Teixiera M."/>
            <person name="Abouelleil A."/>
            <person name="Chapman S.B."/>
            <person name="Priest M."/>
            <person name="Young S.K."/>
            <person name="Wortman J."/>
            <person name="Nusbaum C."/>
            <person name="Birren B."/>
        </authorList>
    </citation>
    <scope>NUCLEOTIDE SEQUENCE [LARGE SCALE GENOMIC DNA]</scope>
    <source>
        <strain evidence="2 3">CBS 650.93</strain>
    </source>
</reference>
<dbReference type="Proteomes" id="UP000053617">
    <property type="component" value="Unassembled WGS sequence"/>
</dbReference>
<dbReference type="EMBL" id="KN847479">
    <property type="protein sequence ID" value="KIX03903.1"/>
    <property type="molecule type" value="Genomic_DNA"/>
</dbReference>
<dbReference type="InterPro" id="IPR057683">
    <property type="entry name" value="DUF7923"/>
</dbReference>
<organism evidence="2 3">
    <name type="scientific">Rhinocladiella mackenziei CBS 650.93</name>
    <dbReference type="NCBI Taxonomy" id="1442369"/>
    <lineage>
        <taxon>Eukaryota</taxon>
        <taxon>Fungi</taxon>
        <taxon>Dikarya</taxon>
        <taxon>Ascomycota</taxon>
        <taxon>Pezizomycotina</taxon>
        <taxon>Eurotiomycetes</taxon>
        <taxon>Chaetothyriomycetidae</taxon>
        <taxon>Chaetothyriales</taxon>
        <taxon>Herpotrichiellaceae</taxon>
        <taxon>Rhinocladiella</taxon>
    </lineage>
</organism>
<evidence type="ECO:0000313" key="2">
    <source>
        <dbReference type="EMBL" id="KIX03903.1"/>
    </source>
</evidence>
<dbReference type="Pfam" id="PF25540">
    <property type="entry name" value="DUF7923"/>
    <property type="match status" value="1"/>
</dbReference>
<keyword evidence="3" id="KW-1185">Reference proteome</keyword>
<name>A0A0D2H0F6_9EURO</name>
<dbReference type="AlphaFoldDB" id="A0A0D2H0F6"/>
<accession>A0A0D2H0F6</accession>
<feature type="domain" description="DUF7923" evidence="1">
    <location>
        <begin position="2"/>
        <end position="156"/>
    </location>
</feature>
<evidence type="ECO:0000313" key="3">
    <source>
        <dbReference type="Proteomes" id="UP000053617"/>
    </source>
</evidence>
<dbReference type="OrthoDB" id="2270193at2759"/>
<evidence type="ECO:0000259" key="1">
    <source>
        <dbReference type="Pfam" id="PF25540"/>
    </source>
</evidence>
<dbReference type="RefSeq" id="XP_013271039.1">
    <property type="nucleotide sequence ID" value="XM_013415585.1"/>
</dbReference>
<protein>
    <recommendedName>
        <fullName evidence="1">DUF7923 domain-containing protein</fullName>
    </recommendedName>
</protein>
<dbReference type="STRING" id="1442369.A0A0D2H0F6"/>
<proteinExistence type="predicted"/>